<evidence type="ECO:0000256" key="3">
    <source>
        <dbReference type="ARBA" id="ARBA00022588"/>
    </source>
</evidence>
<dbReference type="SMART" id="SM01289">
    <property type="entry name" value="PYRIN"/>
    <property type="match status" value="1"/>
</dbReference>
<dbReference type="CDD" id="cd08330">
    <property type="entry name" value="CARD_ASC_NALP1"/>
    <property type="match status" value="1"/>
</dbReference>
<organism evidence="9 10">
    <name type="scientific">Huso huso</name>
    <name type="common">Beluga</name>
    <name type="synonym">Acipenser huso</name>
    <dbReference type="NCBI Taxonomy" id="61971"/>
    <lineage>
        <taxon>Eukaryota</taxon>
        <taxon>Metazoa</taxon>
        <taxon>Chordata</taxon>
        <taxon>Craniata</taxon>
        <taxon>Vertebrata</taxon>
        <taxon>Euteleostomi</taxon>
        <taxon>Actinopterygii</taxon>
        <taxon>Chondrostei</taxon>
        <taxon>Acipenseriformes</taxon>
        <taxon>Acipenseridae</taxon>
        <taxon>Huso</taxon>
    </lineage>
</organism>
<keyword evidence="10" id="KW-1185">Reference proteome</keyword>
<evidence type="ECO:0000256" key="4">
    <source>
        <dbReference type="ARBA" id="ARBA00022859"/>
    </source>
</evidence>
<evidence type="ECO:0000256" key="6">
    <source>
        <dbReference type="ARBA" id="ARBA00023233"/>
    </source>
</evidence>
<keyword evidence="4" id="KW-0391">Immunity</keyword>
<dbReference type="InterPro" id="IPR051249">
    <property type="entry name" value="NLRP_Inflammasome"/>
</dbReference>
<protein>
    <submittedName>
        <fullName evidence="9">Apoptosis-associated speck-like protein containing a CARD</fullName>
    </submittedName>
</protein>
<reference evidence="9 10" key="1">
    <citation type="submission" date="2021-05" db="EMBL/GenBank/DDBJ databases">
        <authorList>
            <person name="Zahm M."/>
            <person name="Klopp C."/>
            <person name="Cabau C."/>
            <person name="Kuhl H."/>
            <person name="Suciu R."/>
            <person name="Ciorpac M."/>
            <person name="Holostenco D."/>
            <person name="Gessner J."/>
            <person name="Wuertz S."/>
            <person name="Hohne C."/>
            <person name="Stock M."/>
            <person name="Gislard M."/>
            <person name="Lluch J."/>
            <person name="Milhes M."/>
            <person name="Lampietro C."/>
            <person name="Lopez Roques C."/>
            <person name="Donnadieu C."/>
            <person name="Du K."/>
            <person name="Schartl M."/>
            <person name="Guiguen Y."/>
        </authorList>
    </citation>
    <scope>NUCLEOTIDE SEQUENCE [LARGE SCALE GENOMIC DNA]</scope>
    <source>
        <strain evidence="9">Hh-F2</strain>
        <tissue evidence="9">Blood</tissue>
    </source>
</reference>
<dbReference type="InterPro" id="IPR001315">
    <property type="entry name" value="CARD"/>
</dbReference>
<evidence type="ECO:0000313" key="9">
    <source>
        <dbReference type="EMBL" id="KAK6469677.1"/>
    </source>
</evidence>
<dbReference type="InterPro" id="IPR033516">
    <property type="entry name" value="CARD8/ASC/NALP1_CARD"/>
</dbReference>
<dbReference type="EMBL" id="JAHFZB010000038">
    <property type="protein sequence ID" value="KAK6469677.1"/>
    <property type="molecule type" value="Genomic_DNA"/>
</dbReference>
<dbReference type="InterPro" id="IPR004020">
    <property type="entry name" value="DAPIN"/>
</dbReference>
<comment type="subcellular location">
    <subcellularLocation>
        <location evidence="1">Inflammasome</location>
    </subcellularLocation>
</comment>
<evidence type="ECO:0000256" key="2">
    <source>
        <dbReference type="ARBA" id="ARBA00022490"/>
    </source>
</evidence>
<accession>A0ABR0YAL5</accession>
<dbReference type="PROSITE" id="PS50824">
    <property type="entry name" value="DAPIN"/>
    <property type="match status" value="1"/>
</dbReference>
<proteinExistence type="predicted"/>
<gene>
    <name evidence="9" type="ORF">HHUSO_G32028</name>
</gene>
<evidence type="ECO:0000256" key="1">
    <source>
        <dbReference type="ARBA" id="ARBA00004110"/>
    </source>
</evidence>
<keyword evidence="2" id="KW-0963">Cytoplasm</keyword>
<name>A0ABR0YAL5_HUSHU</name>
<evidence type="ECO:0000259" key="7">
    <source>
        <dbReference type="PROSITE" id="PS50209"/>
    </source>
</evidence>
<dbReference type="PROSITE" id="PS50209">
    <property type="entry name" value="CARD"/>
    <property type="match status" value="1"/>
</dbReference>
<dbReference type="CDD" id="cd08321">
    <property type="entry name" value="Pyrin_ASC-like"/>
    <property type="match status" value="1"/>
</dbReference>
<keyword evidence="3" id="KW-0399">Innate immunity</keyword>
<evidence type="ECO:0000259" key="8">
    <source>
        <dbReference type="PROSITE" id="PS50824"/>
    </source>
</evidence>
<feature type="domain" description="Pyrin" evidence="8">
    <location>
        <begin position="1"/>
        <end position="92"/>
    </location>
</feature>
<keyword evidence="5" id="KW-0395">Inflammatory response</keyword>
<dbReference type="InterPro" id="IPR011029">
    <property type="entry name" value="DEATH-like_dom_sf"/>
</dbReference>
<comment type="caution">
    <text evidence="9">The sequence shown here is derived from an EMBL/GenBank/DDBJ whole genome shotgun (WGS) entry which is preliminary data.</text>
</comment>
<evidence type="ECO:0000313" key="10">
    <source>
        <dbReference type="Proteomes" id="UP001369086"/>
    </source>
</evidence>
<feature type="domain" description="CARD" evidence="7">
    <location>
        <begin position="124"/>
        <end position="214"/>
    </location>
</feature>
<dbReference type="Pfam" id="PF02758">
    <property type="entry name" value="PYRIN"/>
    <property type="match status" value="1"/>
</dbReference>
<dbReference type="SUPFAM" id="SSF47986">
    <property type="entry name" value="DEATH domain"/>
    <property type="match status" value="2"/>
</dbReference>
<dbReference type="PANTHER" id="PTHR46985">
    <property type="entry name" value="NACHT, LRR AND PYD DOMAINS-CONTAINING PROTEIN 1"/>
    <property type="match status" value="1"/>
</dbReference>
<dbReference type="Proteomes" id="UP001369086">
    <property type="component" value="Unassembled WGS sequence"/>
</dbReference>
<dbReference type="Pfam" id="PF00619">
    <property type="entry name" value="CARD"/>
    <property type="match status" value="1"/>
</dbReference>
<sequence length="214" mass="24248">MDKKTVKDHIINALDDLRQSELKAFRHKLCDTDFEEGVSIAKGKVEGADSLDLADIIVRTFSEANSVKVTVRVLRAIGENQIANILERKEGRQDNILERKTGQAGKMSGAIERTATNADGRLDLTVNGVHFVDRHREALIKRTPIVAPILDALLTEKMIHQELYTEIVTATTTPQSKMRMLFLATTAWGTKQKDYFYKILEREQPFLIEELQKI</sequence>
<dbReference type="Gene3D" id="1.10.533.10">
    <property type="entry name" value="Death Domain, Fas"/>
    <property type="match status" value="2"/>
</dbReference>
<evidence type="ECO:0000256" key="5">
    <source>
        <dbReference type="ARBA" id="ARBA00023198"/>
    </source>
</evidence>
<dbReference type="PANTHER" id="PTHR46985:SF2">
    <property type="entry name" value="APOPTOSIS-ASSOCIATED SPECK-LIKE PROTEIN CONTAINING A CARD"/>
    <property type="match status" value="1"/>
</dbReference>
<keyword evidence="6" id="KW-1271">Inflammasome</keyword>